<dbReference type="EMBL" id="JAPFFF010000009">
    <property type="protein sequence ID" value="KAK8882715.1"/>
    <property type="molecule type" value="Genomic_DNA"/>
</dbReference>
<feature type="region of interest" description="Disordered" evidence="1">
    <location>
        <begin position="615"/>
        <end position="1119"/>
    </location>
</feature>
<dbReference type="PROSITE" id="PS50097">
    <property type="entry name" value="BTB"/>
    <property type="match status" value="1"/>
</dbReference>
<dbReference type="SUPFAM" id="SSF54695">
    <property type="entry name" value="POZ domain"/>
    <property type="match status" value="1"/>
</dbReference>
<feature type="compositionally biased region" description="Basic and acidic residues" evidence="1">
    <location>
        <begin position="927"/>
        <end position="948"/>
    </location>
</feature>
<gene>
    <name evidence="3" type="ORF">M9Y10_045356</name>
</gene>
<feature type="compositionally biased region" description="Basic and acidic residues" evidence="1">
    <location>
        <begin position="650"/>
        <end position="755"/>
    </location>
</feature>
<evidence type="ECO:0000313" key="4">
    <source>
        <dbReference type="Proteomes" id="UP001470230"/>
    </source>
</evidence>
<evidence type="ECO:0000256" key="1">
    <source>
        <dbReference type="SAM" id="MobiDB-lite"/>
    </source>
</evidence>
<feature type="compositionally biased region" description="Low complexity" evidence="1">
    <location>
        <begin position="975"/>
        <end position="989"/>
    </location>
</feature>
<feature type="compositionally biased region" description="Basic and acidic residues" evidence="1">
    <location>
        <begin position="867"/>
        <end position="886"/>
    </location>
</feature>
<feature type="compositionally biased region" description="Polar residues" evidence="1">
    <location>
        <begin position="640"/>
        <end position="649"/>
    </location>
</feature>
<dbReference type="SMART" id="SM00225">
    <property type="entry name" value="BTB"/>
    <property type="match status" value="1"/>
</dbReference>
<feature type="compositionally biased region" description="Low complexity" evidence="1">
    <location>
        <begin position="831"/>
        <end position="842"/>
    </location>
</feature>
<proteinExistence type="predicted"/>
<feature type="compositionally biased region" description="Basic and acidic residues" evidence="1">
    <location>
        <begin position="1091"/>
        <end position="1110"/>
    </location>
</feature>
<reference evidence="3 4" key="1">
    <citation type="submission" date="2024-04" db="EMBL/GenBank/DDBJ databases">
        <title>Tritrichomonas musculus Genome.</title>
        <authorList>
            <person name="Alves-Ferreira E."/>
            <person name="Grigg M."/>
            <person name="Lorenzi H."/>
            <person name="Galac M."/>
        </authorList>
    </citation>
    <scope>NUCLEOTIDE SEQUENCE [LARGE SCALE GENOMIC DNA]</scope>
    <source>
        <strain evidence="3 4">EAF2021</strain>
    </source>
</reference>
<keyword evidence="4" id="KW-1185">Reference proteome</keyword>
<feature type="compositionally biased region" description="Polar residues" evidence="1">
    <location>
        <begin position="1015"/>
        <end position="1026"/>
    </location>
</feature>
<organism evidence="3 4">
    <name type="scientific">Tritrichomonas musculus</name>
    <dbReference type="NCBI Taxonomy" id="1915356"/>
    <lineage>
        <taxon>Eukaryota</taxon>
        <taxon>Metamonada</taxon>
        <taxon>Parabasalia</taxon>
        <taxon>Tritrichomonadida</taxon>
        <taxon>Tritrichomonadidae</taxon>
        <taxon>Tritrichomonas</taxon>
    </lineage>
</organism>
<dbReference type="PANTHER" id="PTHR46528:SF1">
    <property type="entry name" value="PROTEIN SON"/>
    <property type="match status" value="1"/>
</dbReference>
<dbReference type="InterPro" id="IPR032922">
    <property type="entry name" value="SON"/>
</dbReference>
<feature type="compositionally biased region" description="Basic and acidic residues" evidence="1">
    <location>
        <begin position="766"/>
        <end position="791"/>
    </location>
</feature>
<accession>A0ABR2JV72</accession>
<feature type="compositionally biased region" description="Basic and acidic residues" evidence="1">
    <location>
        <begin position="990"/>
        <end position="1014"/>
    </location>
</feature>
<dbReference type="Proteomes" id="UP001470230">
    <property type="component" value="Unassembled WGS sequence"/>
</dbReference>
<feature type="compositionally biased region" description="Basic and acidic residues" evidence="1">
    <location>
        <begin position="1067"/>
        <end position="1078"/>
    </location>
</feature>
<evidence type="ECO:0000259" key="2">
    <source>
        <dbReference type="PROSITE" id="PS50097"/>
    </source>
</evidence>
<dbReference type="PANTHER" id="PTHR46528">
    <property type="entry name" value="PROTEIN SON"/>
    <property type="match status" value="1"/>
</dbReference>
<name>A0ABR2JV72_9EUKA</name>
<feature type="compositionally biased region" description="Low complexity" evidence="1">
    <location>
        <begin position="1081"/>
        <end position="1090"/>
    </location>
</feature>
<feature type="compositionally biased region" description="Basic and acidic residues" evidence="1">
    <location>
        <begin position="808"/>
        <end position="825"/>
    </location>
</feature>
<dbReference type="InterPro" id="IPR000210">
    <property type="entry name" value="BTB/POZ_dom"/>
</dbReference>
<protein>
    <recommendedName>
        <fullName evidence="2">BTB domain-containing protein</fullName>
    </recommendedName>
</protein>
<feature type="domain" description="BTB" evidence="2">
    <location>
        <begin position="18"/>
        <end position="83"/>
    </location>
</feature>
<feature type="compositionally biased region" description="Basic and acidic residues" evidence="1">
    <location>
        <begin position="1036"/>
        <end position="1052"/>
    </location>
</feature>
<dbReference type="InterPro" id="IPR011333">
    <property type="entry name" value="SKP1/BTB/POZ_sf"/>
</dbReference>
<evidence type="ECO:0000313" key="3">
    <source>
        <dbReference type="EMBL" id="KAK8882715.1"/>
    </source>
</evidence>
<sequence>MKKNDKQHSYQLSIEYPRDFKIIFNKKTTFLVNPLVLSSVSDLFREKYFNGKITYFEVSERSNDKSFSDFLSLAHGQKVDLSLKTACSILKIAKTWKSPIIQNLIEKFLEGEPEVEVKIAEIIDDYDLLDLLPTVNTFKDKKKLLTDMFKTDSMHSIPPIPLQELLNIALSFQIDRNIIDSFIAEHFKRNPNLKPDFFNNSNIQNLSDEQYRFLFIDKKAKSAIINQTTNKLPNQGNVPQIEFSDKLKALSKKSKTSKPSKMLSLSQITNEKSRMLKMQEPYIGILAKISFESNGRPFKNEFIKVTTTSHDPQNFLNPTNNEDFIITTNDNKFSTKPNENKDESLVFIYPYIIFQLPISVSISSYSIRNSFKEGSKEWILYGTQDQTKWNIIDNQESPDEIIEPRETVKIDLEKKTEPYSSFKLVSSKYYPEDDAYELIISSVELFDDDEYSDGVFKKLTSENKYINVITSSNNPQVLISPRHKRIWYSINEPKQSITFQFLKHKVQPTKYTLKSGAFWHMRSWQLSGSYDGEKWFILDKKVNSMQMDRKFMANVYKIQQDYHICKFLRITQIGKTYDGMNILCLSGLEFFGNVESDESEGQRLNHNIRVFEEIRQSRGLPSPRSPRTPRTAKMSAPASPVSQKTQSRSSKTENKNQKSDDEKPHKEKKEKEEKQKQKEKEKEKKEKEKKEKEKKEKEEKQKEKEKKEKEKKEKEEKQKEKEKKEEKEKKDKDDKKKDKDDKKKDKKDEKGKNDSDEVVAVLSSDKFTDSSSSDKESKGKEKPKKGNEKSSESNVLVMIDISDEDDGSDKKDKKETSSKNSKETSESIAISATEDFSSSSKSKSTDKKDTQKVSSDSDVISISESSQKADTDNKKETSSKNSKETSESVPISATEDFISSSKSKSTDVKNDTQKVSSDSDVVAILDSSDKTDTENKKETSSKNSKETSESVAISATEDFISSSKSKSTDKKDTQKVSSDSDVISISESSQKADTDNKKENEEEEKKKKEEKKSGSDSSDIATIFSDTDSDGGSKNNKSDDKDDKDDLNKVMKETSGSDAITVSDASSDSKKKDSKSDDSDVIVISDVTSDTNKDDDKKDTKSDDDVKVEISDDFESDSF</sequence>
<comment type="caution">
    <text evidence="3">The sequence shown here is derived from an EMBL/GenBank/DDBJ whole genome shotgun (WGS) entry which is preliminary data.</text>
</comment>
<feature type="compositionally biased region" description="Low complexity" evidence="1">
    <location>
        <begin position="852"/>
        <end position="866"/>
    </location>
</feature>